<evidence type="ECO:0000256" key="4">
    <source>
        <dbReference type="PROSITE-ProRule" id="PRU00175"/>
    </source>
</evidence>
<feature type="domain" description="RING-type" evidence="7">
    <location>
        <begin position="41"/>
        <end position="91"/>
    </location>
</feature>
<organism evidence="8 9">
    <name type="scientific">Scheffersomyces spartinae</name>
    <dbReference type="NCBI Taxonomy" id="45513"/>
    <lineage>
        <taxon>Eukaryota</taxon>
        <taxon>Fungi</taxon>
        <taxon>Dikarya</taxon>
        <taxon>Ascomycota</taxon>
        <taxon>Saccharomycotina</taxon>
        <taxon>Pichiomycetes</taxon>
        <taxon>Debaryomycetaceae</taxon>
        <taxon>Scheffersomyces</taxon>
    </lineage>
</organism>
<dbReference type="SUPFAM" id="SSF49599">
    <property type="entry name" value="TRAF domain-like"/>
    <property type="match status" value="1"/>
</dbReference>
<keyword evidence="9" id="KW-1185">Reference proteome</keyword>
<dbReference type="RefSeq" id="XP_043047550.1">
    <property type="nucleotide sequence ID" value="XM_043193363.1"/>
</dbReference>
<keyword evidence="2 4" id="KW-0863">Zinc-finger</keyword>
<comment type="caution">
    <text evidence="8">The sequence shown here is derived from an EMBL/GenBank/DDBJ whole genome shotgun (WGS) entry which is preliminary data.</text>
</comment>
<dbReference type="EMBL" id="JAHMUF010000021">
    <property type="protein sequence ID" value="KAG7191999.1"/>
    <property type="molecule type" value="Genomic_DNA"/>
</dbReference>
<dbReference type="InterPro" id="IPR017907">
    <property type="entry name" value="Znf_RING_CS"/>
</dbReference>
<dbReference type="InterPro" id="IPR001841">
    <property type="entry name" value="Znf_RING"/>
</dbReference>
<dbReference type="Proteomes" id="UP000790833">
    <property type="component" value="Unassembled WGS sequence"/>
</dbReference>
<protein>
    <recommendedName>
        <fullName evidence="7">RING-type domain-containing protein</fullName>
    </recommendedName>
</protein>
<dbReference type="OrthoDB" id="1630758at2759"/>
<dbReference type="GeneID" id="66115980"/>
<evidence type="ECO:0000256" key="6">
    <source>
        <dbReference type="SAM" id="MobiDB-lite"/>
    </source>
</evidence>
<dbReference type="SUPFAM" id="SSF57850">
    <property type="entry name" value="RING/U-box"/>
    <property type="match status" value="1"/>
</dbReference>
<feature type="compositionally biased region" description="Acidic residues" evidence="6">
    <location>
        <begin position="181"/>
        <end position="197"/>
    </location>
</feature>
<evidence type="ECO:0000313" key="8">
    <source>
        <dbReference type="EMBL" id="KAG7191999.1"/>
    </source>
</evidence>
<dbReference type="PANTHER" id="PTHR10131:SF94">
    <property type="entry name" value="TNF RECEPTOR-ASSOCIATED FACTOR 4"/>
    <property type="match status" value="1"/>
</dbReference>
<sequence length="488" mass="56424">MIEYYNSCVVDGKSGFNLRTAKDKPDIRNTKYKSPTDHLNCPICQQPFIEPMTTICGHTFCRECIMECFKMTSPGTNESSSSSRGSCPLDRTPIDSDNSNDLFHTPLVIANMVDDLQVHCLNMDRGCVWIGARWELEHHAMVDCGYTGVVCNGVRLENRHEEQKEPHDENAGRDDAKDDDVSGEDEQIEQELSDSEIQDEIQVMTEELSQSSLETPPSKCSLLVERRFIQDNEQCCHELFPCQYCEEPICHAIEETHLGSHCRLNYQTCDICENDTILQMNMATHKANCCHIRSFKCPANAIGCKWIGNNQTSLDIHMESDCPLNMFLPIYQNLSSKIETLESDNQFLQRQINRILNLVIQGKVTNLGYSDHIEEINKFETSFEQNKMVHLNFEVERMKFELEEKVLPLIDKLRGSHERENMLNNIISDNFMMKEDLNVQRMYINSLRKQLQFLLFARNRMLTQQPMEFDPSDHLDYSSSEERLNLKL</sequence>
<dbReference type="PROSITE" id="PS50089">
    <property type="entry name" value="ZF_RING_2"/>
    <property type="match status" value="1"/>
</dbReference>
<reference evidence="8" key="1">
    <citation type="submission" date="2021-03" db="EMBL/GenBank/DDBJ databases">
        <authorList>
            <person name="Palmer J.M."/>
        </authorList>
    </citation>
    <scope>NUCLEOTIDE SEQUENCE</scope>
    <source>
        <strain evidence="8">ARV_011</strain>
    </source>
</reference>
<evidence type="ECO:0000259" key="7">
    <source>
        <dbReference type="PROSITE" id="PS50089"/>
    </source>
</evidence>
<evidence type="ECO:0000256" key="2">
    <source>
        <dbReference type="ARBA" id="ARBA00022771"/>
    </source>
</evidence>
<feature type="region of interest" description="Disordered" evidence="6">
    <location>
        <begin position="160"/>
        <end position="197"/>
    </location>
</feature>
<dbReference type="SMART" id="SM00184">
    <property type="entry name" value="RING"/>
    <property type="match status" value="1"/>
</dbReference>
<evidence type="ECO:0000256" key="5">
    <source>
        <dbReference type="SAM" id="Coils"/>
    </source>
</evidence>
<dbReference type="GO" id="GO:0008270">
    <property type="term" value="F:zinc ion binding"/>
    <property type="evidence" value="ECO:0007669"/>
    <property type="project" value="UniProtKB-KW"/>
</dbReference>
<feature type="compositionally biased region" description="Basic and acidic residues" evidence="6">
    <location>
        <begin position="160"/>
        <end position="180"/>
    </location>
</feature>
<dbReference type="InterPro" id="IPR027370">
    <property type="entry name" value="Znf-RING_euk"/>
</dbReference>
<dbReference type="PROSITE" id="PS00518">
    <property type="entry name" value="ZF_RING_1"/>
    <property type="match status" value="1"/>
</dbReference>
<feature type="coiled-coil region" evidence="5">
    <location>
        <begin position="331"/>
        <end position="358"/>
    </location>
</feature>
<accession>A0A9P7V6A5</accession>
<keyword evidence="3" id="KW-0862">Zinc</keyword>
<name>A0A9P7V6A5_9ASCO</name>
<proteinExistence type="predicted"/>
<dbReference type="Gene3D" id="3.30.40.10">
    <property type="entry name" value="Zinc/RING finger domain, C3HC4 (zinc finger)"/>
    <property type="match status" value="1"/>
</dbReference>
<dbReference type="InterPro" id="IPR013083">
    <property type="entry name" value="Znf_RING/FYVE/PHD"/>
</dbReference>
<gene>
    <name evidence="8" type="ORF">KQ657_002606</name>
</gene>
<evidence type="ECO:0000313" key="9">
    <source>
        <dbReference type="Proteomes" id="UP000790833"/>
    </source>
</evidence>
<dbReference type="Pfam" id="PF13445">
    <property type="entry name" value="zf-RING_UBOX"/>
    <property type="match status" value="1"/>
</dbReference>
<evidence type="ECO:0000256" key="1">
    <source>
        <dbReference type="ARBA" id="ARBA00022723"/>
    </source>
</evidence>
<dbReference type="PANTHER" id="PTHR10131">
    <property type="entry name" value="TNF RECEPTOR ASSOCIATED FACTOR"/>
    <property type="match status" value="1"/>
</dbReference>
<keyword evidence="1" id="KW-0479">Metal-binding</keyword>
<dbReference type="AlphaFoldDB" id="A0A9P7V6A5"/>
<keyword evidence="5" id="KW-0175">Coiled coil</keyword>
<evidence type="ECO:0000256" key="3">
    <source>
        <dbReference type="ARBA" id="ARBA00022833"/>
    </source>
</evidence>